<accession>A0ABY7EVE6</accession>
<reference evidence="1" key="1">
    <citation type="submission" date="2022-11" db="EMBL/GenBank/DDBJ databases">
        <title>Centuries of genome instability and evolution in soft-shell clam transmissible cancer (bioRxiv).</title>
        <authorList>
            <person name="Hart S.F.M."/>
            <person name="Yonemitsu M.A."/>
            <person name="Giersch R.M."/>
            <person name="Beal B.F."/>
            <person name="Arriagada G."/>
            <person name="Davis B.W."/>
            <person name="Ostrander E.A."/>
            <person name="Goff S.P."/>
            <person name="Metzger M.J."/>
        </authorList>
    </citation>
    <scope>NUCLEOTIDE SEQUENCE</scope>
    <source>
        <strain evidence="1">MELC-2E11</strain>
        <tissue evidence="1">Siphon/mantle</tissue>
    </source>
</reference>
<feature type="non-terminal residue" evidence="1">
    <location>
        <position position="129"/>
    </location>
</feature>
<keyword evidence="2" id="KW-1185">Reference proteome</keyword>
<dbReference type="EMBL" id="CP111020">
    <property type="protein sequence ID" value="WAR13925.1"/>
    <property type="molecule type" value="Genomic_DNA"/>
</dbReference>
<dbReference type="Proteomes" id="UP001164746">
    <property type="component" value="Chromosome 9"/>
</dbReference>
<evidence type="ECO:0000313" key="1">
    <source>
        <dbReference type="EMBL" id="WAR13925.1"/>
    </source>
</evidence>
<organism evidence="1 2">
    <name type="scientific">Mya arenaria</name>
    <name type="common">Soft-shell clam</name>
    <dbReference type="NCBI Taxonomy" id="6604"/>
    <lineage>
        <taxon>Eukaryota</taxon>
        <taxon>Metazoa</taxon>
        <taxon>Spiralia</taxon>
        <taxon>Lophotrochozoa</taxon>
        <taxon>Mollusca</taxon>
        <taxon>Bivalvia</taxon>
        <taxon>Autobranchia</taxon>
        <taxon>Heteroconchia</taxon>
        <taxon>Euheterodonta</taxon>
        <taxon>Imparidentia</taxon>
        <taxon>Neoheterodontei</taxon>
        <taxon>Myida</taxon>
        <taxon>Myoidea</taxon>
        <taxon>Myidae</taxon>
        <taxon>Mya</taxon>
    </lineage>
</organism>
<gene>
    <name evidence="1" type="ORF">MAR_004030</name>
</gene>
<evidence type="ECO:0000313" key="2">
    <source>
        <dbReference type="Proteomes" id="UP001164746"/>
    </source>
</evidence>
<proteinExistence type="predicted"/>
<protein>
    <submittedName>
        <fullName evidence="1">Uncharacterized protein</fullName>
    </submittedName>
</protein>
<name>A0ABY7EVE6_MYAAR</name>
<sequence>MDSTRKKDTAIIRRLQEDINALKTTLAETKAGLKAQNKNANQLYVTAKRTEKLFKELESLIKKVETGNLMTQYKFSRDKKTEDLLSWEDAIGKVDTQTREAKRIELEQKLYDLRKFNEESMMRGTRDQQ</sequence>